<evidence type="ECO:0000313" key="3">
    <source>
        <dbReference type="EMBL" id="KDA01726.1"/>
    </source>
</evidence>
<keyword evidence="3" id="KW-0436">Ligase</keyword>
<accession>A0A059G4I1</accession>
<dbReference type="eggNOG" id="COG0318">
    <property type="taxonomic scope" value="Bacteria"/>
</dbReference>
<feature type="domain" description="AMP-dependent synthetase/ligase" evidence="1">
    <location>
        <begin position="23"/>
        <end position="374"/>
    </location>
</feature>
<dbReference type="PANTHER" id="PTHR43201:SF32">
    <property type="entry name" value="2-SUCCINYLBENZOATE--COA LIGASE, CHLOROPLASTIC_PEROXISOMAL"/>
    <property type="match status" value="1"/>
</dbReference>
<evidence type="ECO:0000259" key="1">
    <source>
        <dbReference type="Pfam" id="PF00501"/>
    </source>
</evidence>
<evidence type="ECO:0000259" key="2">
    <source>
        <dbReference type="Pfam" id="PF13193"/>
    </source>
</evidence>
<evidence type="ECO:0000313" key="4">
    <source>
        <dbReference type="Proteomes" id="UP000024942"/>
    </source>
</evidence>
<dbReference type="PANTHER" id="PTHR43201">
    <property type="entry name" value="ACYL-COA SYNTHETASE"/>
    <property type="match status" value="1"/>
</dbReference>
<dbReference type="Gene3D" id="3.40.50.12780">
    <property type="entry name" value="N-terminal domain of ligase-like"/>
    <property type="match status" value="1"/>
</dbReference>
<reference evidence="3 4" key="1">
    <citation type="journal article" date="2014" name="Antonie Van Leeuwenhoek">
        <title>Hyphomonas beringensis sp. nov. and Hyphomonas chukchiensis sp. nov., isolated from surface seawater of the Bering Sea and Chukchi Sea.</title>
        <authorList>
            <person name="Li C."/>
            <person name="Lai Q."/>
            <person name="Li G."/>
            <person name="Dong C."/>
            <person name="Wang J."/>
            <person name="Liao Y."/>
            <person name="Shao Z."/>
        </authorList>
    </citation>
    <scope>NUCLEOTIDE SEQUENCE [LARGE SCALE GENOMIC DNA]</scope>
    <source>
        <strain evidence="3 4">SCH89</strain>
    </source>
</reference>
<dbReference type="STRING" id="1280953.HOC_13848"/>
<dbReference type="GO" id="GO:0006631">
    <property type="term" value="P:fatty acid metabolic process"/>
    <property type="evidence" value="ECO:0007669"/>
    <property type="project" value="TreeGrafter"/>
</dbReference>
<dbReference type="SUPFAM" id="SSF56801">
    <property type="entry name" value="Acetyl-CoA synthetase-like"/>
    <property type="match status" value="1"/>
</dbReference>
<dbReference type="CDD" id="cd17636">
    <property type="entry name" value="PtmA"/>
    <property type="match status" value="1"/>
</dbReference>
<dbReference type="PATRIC" id="fig|1280953.3.peg.2783"/>
<comment type="caution">
    <text evidence="3">The sequence shown here is derived from an EMBL/GenBank/DDBJ whole genome shotgun (WGS) entry which is preliminary data.</text>
</comment>
<dbReference type="InterPro" id="IPR042099">
    <property type="entry name" value="ANL_N_sf"/>
</dbReference>
<dbReference type="Pfam" id="PF13193">
    <property type="entry name" value="AMP-binding_C"/>
    <property type="match status" value="1"/>
</dbReference>
<name>A0A059G4I1_9PROT</name>
<dbReference type="GO" id="GO:0031956">
    <property type="term" value="F:medium-chain fatty acid-CoA ligase activity"/>
    <property type="evidence" value="ECO:0007669"/>
    <property type="project" value="TreeGrafter"/>
</dbReference>
<feature type="domain" description="AMP-binding enzyme C-terminal" evidence="2">
    <location>
        <begin position="424"/>
        <end position="498"/>
    </location>
</feature>
<dbReference type="InterPro" id="IPR000873">
    <property type="entry name" value="AMP-dep_synth/lig_dom"/>
</dbReference>
<gene>
    <name evidence="3" type="ORF">HOC_13848</name>
</gene>
<organism evidence="3 4">
    <name type="scientific">Hyphomonas oceanitis SCH89</name>
    <dbReference type="NCBI Taxonomy" id="1280953"/>
    <lineage>
        <taxon>Bacteria</taxon>
        <taxon>Pseudomonadati</taxon>
        <taxon>Pseudomonadota</taxon>
        <taxon>Alphaproteobacteria</taxon>
        <taxon>Hyphomonadales</taxon>
        <taxon>Hyphomonadaceae</taxon>
        <taxon>Hyphomonas</taxon>
    </lineage>
</organism>
<protein>
    <submittedName>
        <fullName evidence="3">AMP-dependent synthetase and ligase</fullName>
    </submittedName>
</protein>
<proteinExistence type="predicted"/>
<dbReference type="OrthoDB" id="9803968at2"/>
<dbReference type="Gene3D" id="3.30.300.30">
    <property type="match status" value="1"/>
</dbReference>
<dbReference type="InterPro" id="IPR045851">
    <property type="entry name" value="AMP-bd_C_sf"/>
</dbReference>
<dbReference type="RefSeq" id="WP_051624896.1">
    <property type="nucleotide sequence ID" value="NZ_ARYL01000022.1"/>
</dbReference>
<dbReference type="Proteomes" id="UP000024942">
    <property type="component" value="Unassembled WGS sequence"/>
</dbReference>
<dbReference type="AlphaFoldDB" id="A0A059G4I1"/>
<keyword evidence="4" id="KW-1185">Reference proteome</keyword>
<dbReference type="EMBL" id="ARYL01000022">
    <property type="protein sequence ID" value="KDA01726.1"/>
    <property type="molecule type" value="Genomic_DNA"/>
</dbReference>
<dbReference type="InterPro" id="IPR025110">
    <property type="entry name" value="AMP-bd_C"/>
</dbReference>
<dbReference type="Pfam" id="PF00501">
    <property type="entry name" value="AMP-binding"/>
    <property type="match status" value="1"/>
</dbReference>
<sequence length="518" mass="56193">MKLHDALAPYLGVHAYGLGDLLHEQARSRPKMPSVIDGDHRFTYAQLDERVNRLAAVLRARGVERGDRILWLGQNSFRVLETLLACARVGAILCPANWRWSPDEIAFALDDFDPKVVFWQEAEIGEINRGARKAWRPDSNWICHDGCADGDNYEGLIASVDPETDFAPVEPSTPLLAIYTAGFSGRPGAALLSHESLLIVAWLSQVAQGVTEKSGYLVSGPMFHLGVLMGTLATFMAGGRNAFVSRVDAQQLLEMISAEKLTHAFIAAPTIAQMRELNADGKYDTSSLFADPGMSDYRMPMVMPAASPMMQAPGGYGQTEIGGLTIATWMGGVAAGRPSPFLQVKVAGEDGIELPVGEAGEIHARGPLVMCGYWNRPEENARRVVDGWHRTNDLGKRLEDGSLVFVGPKTTMIKSGVENIYPAEVEACLRQHEGVADVCVIGVPDPTWDQNVKAVVVRKPGASVDPEQLIEHCRAQLASYKKPKIVEFAESLPRSAVGFVDREAVDKLFGGGGYPSVG</sequence>